<gene>
    <name evidence="1" type="ORF">DJ69_12765</name>
</gene>
<comment type="caution">
    <text evidence="1">The sequence shown here is derived from an EMBL/GenBank/DDBJ whole genome shotgun (WGS) entry which is preliminary data.</text>
</comment>
<reference evidence="1 2" key="1">
    <citation type="journal article" date="2014" name="Front. Microbiol.">
        <title>Population and genomic analysis of the genus Halorubrum.</title>
        <authorList>
            <person name="Fullmer M.S."/>
            <person name="Soucy S.M."/>
            <person name="Swithers K.S."/>
            <person name="Makkay A.M."/>
            <person name="Wheeler R."/>
            <person name="Ventosa A."/>
            <person name="Gogarten J.P."/>
            <person name="Papke R.T."/>
        </authorList>
    </citation>
    <scope>NUCLEOTIDE SEQUENCE [LARGE SCALE GENOMIC DNA]</scope>
    <source>
        <strain evidence="1 2">C49</strain>
    </source>
</reference>
<name>A0A2G1WGY0_9EURY</name>
<evidence type="ECO:0000313" key="1">
    <source>
        <dbReference type="EMBL" id="PHQ38220.1"/>
    </source>
</evidence>
<sequence length="67" mass="6925">MNALLALLLFGIGVVFSIVLAIAFLFAIIANANTADASDGCDYCDSDSATRLGGGEVACSDCRRTHL</sequence>
<protein>
    <submittedName>
        <fullName evidence="1">Uncharacterized protein</fullName>
    </submittedName>
</protein>
<evidence type="ECO:0000313" key="2">
    <source>
        <dbReference type="Proteomes" id="UP000222824"/>
    </source>
</evidence>
<organism evidence="1 2">
    <name type="scientific">Halorubrum persicum</name>
    <dbReference type="NCBI Taxonomy" id="1383844"/>
    <lineage>
        <taxon>Archaea</taxon>
        <taxon>Methanobacteriati</taxon>
        <taxon>Methanobacteriota</taxon>
        <taxon>Stenosarchaea group</taxon>
        <taxon>Halobacteria</taxon>
        <taxon>Halobacteriales</taxon>
        <taxon>Haloferacaceae</taxon>
        <taxon>Halorubrum</taxon>
    </lineage>
</organism>
<dbReference type="OrthoDB" id="326393at2157"/>
<keyword evidence="2" id="KW-1185">Reference proteome</keyword>
<proteinExistence type="predicted"/>
<dbReference type="Proteomes" id="UP000222824">
    <property type="component" value="Unassembled WGS sequence"/>
</dbReference>
<dbReference type="AlphaFoldDB" id="A0A2G1WGY0"/>
<dbReference type="EMBL" id="NHOA01000113">
    <property type="protein sequence ID" value="PHQ38220.1"/>
    <property type="molecule type" value="Genomic_DNA"/>
</dbReference>
<dbReference type="RefSeq" id="WP_099255969.1">
    <property type="nucleotide sequence ID" value="NZ_NHOA01000113.1"/>
</dbReference>
<accession>A0A2G1WGY0</accession>